<name>V4AD98_LOTGI</name>
<reference evidence="1 2" key="1">
    <citation type="journal article" date="2013" name="Nature">
        <title>Insights into bilaterian evolution from three spiralian genomes.</title>
        <authorList>
            <person name="Simakov O."/>
            <person name="Marletaz F."/>
            <person name="Cho S.J."/>
            <person name="Edsinger-Gonzales E."/>
            <person name="Havlak P."/>
            <person name="Hellsten U."/>
            <person name="Kuo D.H."/>
            <person name="Larsson T."/>
            <person name="Lv J."/>
            <person name="Arendt D."/>
            <person name="Savage R."/>
            <person name="Osoegawa K."/>
            <person name="de Jong P."/>
            <person name="Grimwood J."/>
            <person name="Chapman J.A."/>
            <person name="Shapiro H."/>
            <person name="Aerts A."/>
            <person name="Otillar R.P."/>
            <person name="Terry A.Y."/>
            <person name="Boore J.L."/>
            <person name="Grigoriev I.V."/>
            <person name="Lindberg D.R."/>
            <person name="Seaver E.C."/>
            <person name="Weisblat D.A."/>
            <person name="Putnam N.H."/>
            <person name="Rokhsar D.S."/>
        </authorList>
    </citation>
    <scope>NUCLEOTIDE SEQUENCE [LARGE SCALE GENOMIC DNA]</scope>
</reference>
<evidence type="ECO:0000313" key="2">
    <source>
        <dbReference type="Proteomes" id="UP000030746"/>
    </source>
</evidence>
<organism evidence="1 2">
    <name type="scientific">Lottia gigantea</name>
    <name type="common">Giant owl limpet</name>
    <dbReference type="NCBI Taxonomy" id="225164"/>
    <lineage>
        <taxon>Eukaryota</taxon>
        <taxon>Metazoa</taxon>
        <taxon>Spiralia</taxon>
        <taxon>Lophotrochozoa</taxon>
        <taxon>Mollusca</taxon>
        <taxon>Gastropoda</taxon>
        <taxon>Patellogastropoda</taxon>
        <taxon>Lottioidea</taxon>
        <taxon>Lottiidae</taxon>
        <taxon>Lottia</taxon>
    </lineage>
</organism>
<dbReference type="CTD" id="20237202"/>
<dbReference type="GeneID" id="20237202"/>
<gene>
    <name evidence="1" type="ORF">LOTGIDRAFT_157103</name>
</gene>
<dbReference type="Proteomes" id="UP000030746">
    <property type="component" value="Unassembled WGS sequence"/>
</dbReference>
<evidence type="ECO:0000313" key="1">
    <source>
        <dbReference type="EMBL" id="ESP01969.1"/>
    </source>
</evidence>
<dbReference type="EMBL" id="KB200329">
    <property type="protein sequence ID" value="ESP01969.1"/>
    <property type="molecule type" value="Genomic_DNA"/>
</dbReference>
<keyword evidence="2" id="KW-1185">Reference proteome</keyword>
<accession>V4AD98</accession>
<dbReference type="HOGENOM" id="CLU_1166999_0_0_1"/>
<protein>
    <submittedName>
        <fullName evidence="1">Uncharacterized protein</fullName>
    </submittedName>
</protein>
<sequence length="238" mass="27262">MNTEDIRKICVKKKLVEATTSLVRFDVDLKREELKIDFQRRQMLNNFLREKESVLNDFVHINVRTPKSGISFSPCVTPLRRSSTTLNESDDWMQRRRYMCLEKPTSSRDLSFEKQIAPLSKPSPQIHPNWSYSSRSGQLNPINSVGSLQYGNKWARKHEKAYARLTDRPPITIPTINLDGSTAVMRPNSTTNGRRVLLSAKVSSRLKRADAIMKSLQSVSTLDDVINTDIRVIQTDNL</sequence>
<dbReference type="AlphaFoldDB" id="V4AD98"/>
<dbReference type="KEGG" id="lgi:LOTGIDRAFT_157103"/>
<dbReference type="RefSeq" id="XP_009047127.1">
    <property type="nucleotide sequence ID" value="XM_009048879.1"/>
</dbReference>
<proteinExistence type="predicted"/>